<accession>A0A0G4MUZ9</accession>
<feature type="chain" id="PRO_5002567558" description="GH16 domain-containing protein" evidence="6">
    <location>
        <begin position="21"/>
        <end position="648"/>
    </location>
</feature>
<evidence type="ECO:0000256" key="3">
    <source>
        <dbReference type="ARBA" id="ARBA00023295"/>
    </source>
</evidence>
<dbReference type="SUPFAM" id="SSF49899">
    <property type="entry name" value="Concanavalin A-like lectins/glucanases"/>
    <property type="match status" value="2"/>
</dbReference>
<proteinExistence type="inferred from homology"/>
<dbReference type="EMBL" id="CVQI01031001">
    <property type="protein sequence ID" value="CRK38022.1"/>
    <property type="molecule type" value="Genomic_DNA"/>
</dbReference>
<dbReference type="GO" id="GO:0004553">
    <property type="term" value="F:hydrolase activity, hydrolyzing O-glycosyl compounds"/>
    <property type="evidence" value="ECO:0007669"/>
    <property type="project" value="InterPro"/>
</dbReference>
<sequence>MQFSTVSLAAALFGAATVIAQSSDQASCSLTKKCPEEAPCCSQYGACGVGAYCLGGCDPRMSFSLDSCAPAPVCKDMNMKMDSTDSIVDVSKYLGDGDKADWVVQGEAVEARFKELIPLMICDIPLLQLALVRAYQKGDANACTHLIWHVPTCASVCVPCTVERPVSPRMHTSASFGRIWLAHGHADAPGATAIEALSSPDRYAPSARDLQASTPERHTDLSRYNPAVALSEVANLFRSAIFSSIRIITNIDIQRTRLKMQFSTVSLAAALFGAATVIAQSSDQASCSLTKKCPEEAPCCSQYGACGVGAYCLGGCDPRMSFSLDSCAPAPVCKDMNMKMDSTDSIIDVSKYLGDGDKADWVVQGEAVEAGGNVLLTMPKGSVGTVMASSHYMWYGSVKARMKTSRGRGVVTAFILLSDVKDEIDYEWVGVDLKTSQTNYYFQGIPLYDQSKNITLSDTFNNWHEYEIQWTPDKITWLVNGQVGRVKERKDTWNETTQGWDFPQTPARVQLSIWPGGLESNAKGTIDWAGGVIDWEHEDIKKVGYFYAAVSDVEIKCWDAKSAPGTNNGKSYIYDNWLGRNNTWTPDKITWLVNGQVGRVKERKDTWNETTQGWDFPQTPARVQLSIWPGGLESNAKGTIDWAGGVID</sequence>
<dbReference type="FunFam" id="2.60.120.200:FF:000159">
    <property type="entry name" value="Glycosidase"/>
    <property type="match status" value="1"/>
</dbReference>
<dbReference type="GO" id="GO:0005975">
    <property type="term" value="P:carbohydrate metabolic process"/>
    <property type="evidence" value="ECO:0007669"/>
    <property type="project" value="InterPro"/>
</dbReference>
<dbReference type="GO" id="GO:0009277">
    <property type="term" value="C:fungal-type cell wall"/>
    <property type="evidence" value="ECO:0007669"/>
    <property type="project" value="TreeGrafter"/>
</dbReference>
<dbReference type="PANTHER" id="PTHR10963">
    <property type="entry name" value="GLYCOSYL HYDROLASE-RELATED"/>
    <property type="match status" value="1"/>
</dbReference>
<keyword evidence="3" id="KW-0326">Glycosidase</keyword>
<feature type="domain" description="GH16" evidence="7">
    <location>
        <begin position="270"/>
        <end position="537"/>
    </location>
</feature>
<dbReference type="Gene3D" id="2.60.120.200">
    <property type="match status" value="2"/>
</dbReference>
<feature type="signal peptide" evidence="6">
    <location>
        <begin position="1"/>
        <end position="20"/>
    </location>
</feature>
<evidence type="ECO:0000256" key="4">
    <source>
        <dbReference type="ARBA" id="ARBA00038074"/>
    </source>
</evidence>
<name>A0A0G4MUZ9_VERLO</name>
<dbReference type="AlphaFoldDB" id="A0A0G4MUZ9"/>
<protein>
    <recommendedName>
        <fullName evidence="7">GH16 domain-containing protein</fullName>
    </recommendedName>
</protein>
<keyword evidence="2" id="KW-0378">Hydrolase</keyword>
<dbReference type="PANTHER" id="PTHR10963:SF22">
    <property type="entry name" value="GLYCOSIDASE CRH2-RELATED"/>
    <property type="match status" value="1"/>
</dbReference>
<keyword evidence="1 6" id="KW-0732">Signal</keyword>
<dbReference type="InterPro" id="IPR000757">
    <property type="entry name" value="Beta-glucanase-like"/>
</dbReference>
<evidence type="ECO:0000313" key="8">
    <source>
        <dbReference type="EMBL" id="CRK38022.1"/>
    </source>
</evidence>
<evidence type="ECO:0000256" key="5">
    <source>
        <dbReference type="ARBA" id="ARBA00093308"/>
    </source>
</evidence>
<evidence type="ECO:0000256" key="2">
    <source>
        <dbReference type="ARBA" id="ARBA00022801"/>
    </source>
</evidence>
<dbReference type="PROSITE" id="PS51762">
    <property type="entry name" value="GH16_2"/>
    <property type="match status" value="1"/>
</dbReference>
<evidence type="ECO:0000256" key="6">
    <source>
        <dbReference type="SAM" id="SignalP"/>
    </source>
</evidence>
<dbReference type="InterPro" id="IPR013320">
    <property type="entry name" value="ConA-like_dom_sf"/>
</dbReference>
<comment type="similarity">
    <text evidence="4">Belongs to the glycosyl hydrolase 16 family. CRH1 subfamily.</text>
</comment>
<reference evidence="9" key="1">
    <citation type="submission" date="2015-05" db="EMBL/GenBank/DDBJ databases">
        <authorList>
            <person name="Fogelqvist Johan"/>
        </authorList>
    </citation>
    <scope>NUCLEOTIDE SEQUENCE [LARGE SCALE GENOMIC DNA]</scope>
</reference>
<comment type="function">
    <text evidence="5">Dual chitinase/transglycosylase that plays a role in cell wall architecture. Chitinase and transglycosylase activities are coupled. Required for the polysaccharide cross-linking at the septa and the cell wall. More specifically, transfers chitin to 1,6-beta-glucan in the cell wall.</text>
</comment>
<evidence type="ECO:0000259" key="7">
    <source>
        <dbReference type="PROSITE" id="PS51762"/>
    </source>
</evidence>
<dbReference type="GO" id="GO:0016757">
    <property type="term" value="F:glycosyltransferase activity"/>
    <property type="evidence" value="ECO:0007669"/>
    <property type="project" value="TreeGrafter"/>
</dbReference>
<evidence type="ECO:0000313" key="9">
    <source>
        <dbReference type="Proteomes" id="UP000045706"/>
    </source>
</evidence>
<organism evidence="8 9">
    <name type="scientific">Verticillium longisporum</name>
    <name type="common">Verticillium dahliae var. longisporum</name>
    <dbReference type="NCBI Taxonomy" id="100787"/>
    <lineage>
        <taxon>Eukaryota</taxon>
        <taxon>Fungi</taxon>
        <taxon>Dikarya</taxon>
        <taxon>Ascomycota</taxon>
        <taxon>Pezizomycotina</taxon>
        <taxon>Sordariomycetes</taxon>
        <taxon>Hypocreomycetidae</taxon>
        <taxon>Glomerellales</taxon>
        <taxon>Plectosphaerellaceae</taxon>
        <taxon>Verticillium</taxon>
    </lineage>
</organism>
<evidence type="ECO:0000256" key="1">
    <source>
        <dbReference type="ARBA" id="ARBA00022729"/>
    </source>
</evidence>
<dbReference type="Pfam" id="PF00722">
    <property type="entry name" value="Glyco_hydro_16"/>
    <property type="match status" value="2"/>
</dbReference>
<gene>
    <name evidence="8" type="ORF">BN1723_015278</name>
</gene>
<dbReference type="Proteomes" id="UP000045706">
    <property type="component" value="Unassembled WGS sequence"/>
</dbReference>
<dbReference type="GO" id="GO:0031505">
    <property type="term" value="P:fungal-type cell wall organization"/>
    <property type="evidence" value="ECO:0007669"/>
    <property type="project" value="TreeGrafter"/>
</dbReference>
<dbReference type="InterPro" id="IPR050546">
    <property type="entry name" value="Glycosyl_Hydrlase_16"/>
</dbReference>